<dbReference type="InterPro" id="IPR007309">
    <property type="entry name" value="TFIIIC_Bblock-bd"/>
</dbReference>
<feature type="domain" description="B-block binding subunit of TFIIIC" evidence="7">
    <location>
        <begin position="225"/>
        <end position="292"/>
    </location>
</feature>
<keyword evidence="3" id="KW-0238">DNA-binding</keyword>
<feature type="compositionally biased region" description="Polar residues" evidence="6">
    <location>
        <begin position="627"/>
        <end position="647"/>
    </location>
</feature>
<name>C7YTF1_FUSV7</name>
<dbReference type="GO" id="GO:0005634">
    <property type="term" value="C:nucleus"/>
    <property type="evidence" value="ECO:0007669"/>
    <property type="project" value="UniProtKB-SubCell"/>
</dbReference>
<dbReference type="GO" id="GO:0003677">
    <property type="term" value="F:DNA binding"/>
    <property type="evidence" value="ECO:0007669"/>
    <property type="project" value="UniProtKB-KW"/>
</dbReference>
<feature type="region of interest" description="Disordered" evidence="6">
    <location>
        <begin position="425"/>
        <end position="454"/>
    </location>
</feature>
<feature type="domain" description="Transcription factor tau subunit sfc3/Tfc3 C-terminal" evidence="8">
    <location>
        <begin position="1534"/>
        <end position="1947"/>
    </location>
</feature>
<dbReference type="InterPro" id="IPR044210">
    <property type="entry name" value="Tfc3-like"/>
</dbReference>
<dbReference type="eggNOG" id="ENOG502S2X2">
    <property type="taxonomic scope" value="Eukaryota"/>
</dbReference>
<comment type="subcellular location">
    <subcellularLocation>
        <location evidence="1">Nucleus</location>
    </subcellularLocation>
</comment>
<keyword evidence="4" id="KW-0804">Transcription</keyword>
<feature type="region of interest" description="Disordered" evidence="6">
    <location>
        <begin position="1462"/>
        <end position="1504"/>
    </location>
</feature>
<dbReference type="GO" id="GO:0006384">
    <property type="term" value="P:transcription initiation at RNA polymerase III promoter"/>
    <property type="evidence" value="ECO:0007669"/>
    <property type="project" value="InterPro"/>
</dbReference>
<feature type="compositionally biased region" description="Low complexity" evidence="6">
    <location>
        <begin position="708"/>
        <end position="719"/>
    </location>
</feature>
<feature type="region of interest" description="Disordered" evidence="6">
    <location>
        <begin position="840"/>
        <end position="1042"/>
    </location>
</feature>
<feature type="compositionally biased region" description="Polar residues" evidence="6">
    <location>
        <begin position="988"/>
        <end position="1010"/>
    </location>
</feature>
<feature type="compositionally biased region" description="Basic residues" evidence="6">
    <location>
        <begin position="593"/>
        <end position="608"/>
    </location>
</feature>
<dbReference type="GO" id="GO:0000127">
    <property type="term" value="C:transcription factor TFIIIC complex"/>
    <property type="evidence" value="ECO:0007669"/>
    <property type="project" value="InterPro"/>
</dbReference>
<feature type="compositionally biased region" description="Basic and acidic residues" evidence="6">
    <location>
        <begin position="429"/>
        <end position="440"/>
    </location>
</feature>
<dbReference type="EMBL" id="GG698900">
    <property type="protein sequence ID" value="EEU44609.1"/>
    <property type="molecule type" value="Genomic_DNA"/>
</dbReference>
<evidence type="ECO:0000256" key="4">
    <source>
        <dbReference type="ARBA" id="ARBA00023163"/>
    </source>
</evidence>
<dbReference type="OMA" id="CWQLSQP"/>
<feature type="compositionally biased region" description="Acidic residues" evidence="6">
    <location>
        <begin position="777"/>
        <end position="789"/>
    </location>
</feature>
<feature type="region of interest" description="Disordered" evidence="6">
    <location>
        <begin position="52"/>
        <end position="74"/>
    </location>
</feature>
<dbReference type="RefSeq" id="XP_003050322.1">
    <property type="nucleotide sequence ID" value="XM_003050276.1"/>
</dbReference>
<dbReference type="GO" id="GO:0042791">
    <property type="term" value="P:5S class rRNA transcription by RNA polymerase III"/>
    <property type="evidence" value="ECO:0007669"/>
    <property type="project" value="TreeGrafter"/>
</dbReference>
<dbReference type="OrthoDB" id="5403573at2759"/>
<dbReference type="PANTHER" id="PTHR15180:SF1">
    <property type="entry name" value="GENERAL TRANSCRIPTION FACTOR 3C POLYPEPTIDE 1"/>
    <property type="match status" value="1"/>
</dbReference>
<keyword evidence="2" id="KW-0597">Phosphoprotein</keyword>
<dbReference type="Proteomes" id="UP000005206">
    <property type="component" value="Chromosome 9"/>
</dbReference>
<feature type="region of interest" description="Disordered" evidence="6">
    <location>
        <begin position="1518"/>
        <end position="1538"/>
    </location>
</feature>
<dbReference type="VEuPathDB" id="FungiDB:NECHADRAFT_96061"/>
<dbReference type="GeneID" id="9665727"/>
<dbReference type="InParanoid" id="C7YTF1"/>
<dbReference type="InterPro" id="IPR046488">
    <property type="entry name" value="Sfc3/Tfc3_C"/>
</dbReference>
<feature type="compositionally biased region" description="Basic and acidic residues" evidence="6">
    <location>
        <begin position="648"/>
        <end position="658"/>
    </location>
</feature>
<feature type="compositionally biased region" description="Polar residues" evidence="6">
    <location>
        <begin position="660"/>
        <end position="678"/>
    </location>
</feature>
<dbReference type="STRING" id="660122.C7YTF1"/>
<feature type="region of interest" description="Disordered" evidence="6">
    <location>
        <begin position="590"/>
        <end position="824"/>
    </location>
</feature>
<dbReference type="HOGENOM" id="CLU_001132_0_0_1"/>
<feature type="compositionally biased region" description="Low complexity" evidence="6">
    <location>
        <begin position="741"/>
        <end position="754"/>
    </location>
</feature>
<organism evidence="9 10">
    <name type="scientific">Fusarium vanettenii (strain ATCC MYA-4622 / CBS 123669 / FGSC 9596 / NRRL 45880 / 77-13-4)</name>
    <name type="common">Fusarium solani subsp. pisi</name>
    <dbReference type="NCBI Taxonomy" id="660122"/>
    <lineage>
        <taxon>Eukaryota</taxon>
        <taxon>Fungi</taxon>
        <taxon>Dikarya</taxon>
        <taxon>Ascomycota</taxon>
        <taxon>Pezizomycotina</taxon>
        <taxon>Sordariomycetes</taxon>
        <taxon>Hypocreomycetidae</taxon>
        <taxon>Hypocreales</taxon>
        <taxon>Nectriaceae</taxon>
        <taxon>Fusarium</taxon>
        <taxon>Fusarium solani species complex</taxon>
        <taxon>Fusarium vanettenii</taxon>
    </lineage>
</organism>
<feature type="compositionally biased region" description="Polar residues" evidence="6">
    <location>
        <begin position="689"/>
        <end position="698"/>
    </location>
</feature>
<dbReference type="KEGG" id="nhe:NECHADRAFT_96061"/>
<accession>C7YTF1</accession>
<evidence type="ECO:0000256" key="2">
    <source>
        <dbReference type="ARBA" id="ARBA00022553"/>
    </source>
</evidence>
<evidence type="ECO:0000313" key="9">
    <source>
        <dbReference type="EMBL" id="EEU44609.1"/>
    </source>
</evidence>
<sequence>MTGRRSCWWLGCQSRDLICTAGGADMSPQSAKSDYVISLDRRSWRRFILHRTPPSPLQSASTAATGKKSTTHPNDPGLLYFFKASLRLENEPQGNLDEMASELEGLIAGLLVHISVSRGRPHAEPLSQLRGGDPAVQHRTASTIWSWLVSRRDISVGPNRKYNHLTLNEILALEPPADANEQGAEPSESTSETRTAPQHVLVYASEETMWESLTGHAVDYKRVPKSEWMLLLGIASTTTQGILQGDLGRLVDQDKRSVPKRTDALLKKGYIAKRTTLVRGTKTSKMWLKLFAPPLPKDGEGGDEVRPDMTLTRQVLVDNLDPVPWHIRWTGESIDYTALATTIMAIAKEWGVLRMTDMKSKLGVLGMRWQMKVLAKVCRFLNSRGVIQYVAAKLGEKVFKDCIKYVRDFNSEDWAVYLATGKKQAKTPRNPDLDGLDGTKADGQSSNASEVAAAPPWSLDKPVPVIIAEMAQRLGETGLTNPDVYALTLGPSYSRHLSSMTTALSVPNLQPAHLSHFQLRSEHTRTGKVASYRYFAQNDSLPPPIANGADDSHSHGATLADSYGFSPIPAASISSETSTTLMELCSLGLATRKTNKGRPKKGNAKKQKPAPATKARANRKQPKESPVPQQEQVAQEDTNRENMTQENGTHETSAREDASQENTTQESATQENGIQENGISAAEEPGAPSQDSTTQQETAPEEPQTLNPDDAPSGPGDADTLVATLKVSSDHLKDVLSESQPTVTTPVRATPARATRARSTRSSAKKAETGIASAALDAEEIEGGDENEKDPEAEPRRGETRKKGNAAETTEGDSGPRPWVCEKCGGSWKNDIGLKYHLEKSRTACNPSFDEATAGPVRRGKKRVISEVEEPETPTPAEDKSPQAEAPEQTEPEKEDQSQEVEEESFSTPARRVSKLRGPVARLSWSSRPTVSFKSDSFHVNPEWRRPPVTSFDTPKTSLSNGTNGALVQNEDGQPRPVLGPLHRFDLSASSPKTPRPRSQTKAPESTAETPQPKGPETNGKEGTNGVLNGGSSTVKPRSPAVVDTPISRAALSARTRQIIQEILTEQSGVFPGGKPFWHAITIRWTQMFPTEAIPQVRAYQAVLRDMLKNKVVAEHWHSFRSTKGMTEKCHVIVQAGVDPFSPEATNLLDKIKAAHPDTYIPPPFDALADHDLLNRGRRDLPIEVEMLDAPVYVARAAQKRALEDLDDDDEDAPPPQKRRRRKRAARDNSASPDRASKRNDITFHQDYETGQGKWYEHFAGVATHGAPESIRFLEPNTFLDEEPPRWLSKRATKAAARHVQEEEAFNDVPKELVFDKPILVSGDLGAWPYISAQDFELQDASYTLKGWMPDMNWFAWSSMLDVIDERTLELKRQKRQHRTDLGRYQRFVERLQCCMDTERSWAESFVHAPRGAAGPHNTFVTFFSGADMELVDVPGLTWPAEWQLTPESFPGAVPDRQLLVDSTSDEEDDSPKWTRLSVPQAGPDGESARTTTARQQQGQQARVKRVRLLTRALTNIPTEAEQPEGLNAQNSANDSSDSEEADRLLAAFVAVRVLLGGSDKAIDWGLLLKLFPSFKLKELRRFWITARRDQGAYVGKLTKDFQDKFLIAYQKEELPEFDFDDPLDYDWHELIDWTLQLPRRKGVDLPSTKALLEENFTSHKASRVVDDWREKFHHVQSSVFSRFEATTGSPAVVSVDKMLTGLDEHVELTDRVIARSWVRSLCCTEDSRYSVEQIRQKFSSLAKGDQDRNNALLKQAIDDLTQQRIICRSKKAPLGGRPYRLNEWYYHMLGKLAQRTKYQEAADFKAKLDAVFRRGETFQVPYTLEDGAVMALTNLNASERIKLMPVDVPNIPLGFEPGNYESRKFPKSYYHFSIEAVPTDTYKYDEDIDVIRKTIYEGPPTAGKESVLPQWVDFFGRRDAQRWMDVLGAFCFIFALRGYLSIEGVCSALKPVLEEFEAQMIIDWGKKTGVLKESEDGLGVTTGEWWWLAVPWQWGRQLRARGPREDD</sequence>
<feature type="compositionally biased region" description="Polar residues" evidence="6">
    <location>
        <begin position="951"/>
        <end position="967"/>
    </location>
</feature>
<feature type="compositionally biased region" description="Low complexity" evidence="6">
    <location>
        <begin position="1489"/>
        <end position="1502"/>
    </location>
</feature>
<gene>
    <name evidence="9" type="ORF">NECHADRAFT_96061</name>
</gene>
<evidence type="ECO:0000259" key="8">
    <source>
        <dbReference type="Pfam" id="PF20222"/>
    </source>
</evidence>
<feature type="compositionally biased region" description="Basic and acidic residues" evidence="6">
    <location>
        <begin position="790"/>
        <end position="802"/>
    </location>
</feature>
<reference evidence="9 10" key="1">
    <citation type="journal article" date="2009" name="PLoS Genet.">
        <title>The genome of Nectria haematococca: contribution of supernumerary chromosomes to gene expansion.</title>
        <authorList>
            <person name="Coleman J.J."/>
            <person name="Rounsley S.D."/>
            <person name="Rodriguez-Carres M."/>
            <person name="Kuo A."/>
            <person name="Wasmann C.C."/>
            <person name="Grimwood J."/>
            <person name="Schmutz J."/>
            <person name="Taga M."/>
            <person name="White G.J."/>
            <person name="Zhou S."/>
            <person name="Schwartz D.C."/>
            <person name="Freitag M."/>
            <person name="Ma L.J."/>
            <person name="Danchin E.G."/>
            <person name="Henrissat B."/>
            <person name="Coutinho P.M."/>
            <person name="Nelson D.R."/>
            <person name="Straney D."/>
            <person name="Napoli C.A."/>
            <person name="Barker B.M."/>
            <person name="Gribskov M."/>
            <person name="Rep M."/>
            <person name="Kroken S."/>
            <person name="Molnar I."/>
            <person name="Rensing C."/>
            <person name="Kennell J.C."/>
            <person name="Zamora J."/>
            <person name="Farman M.L."/>
            <person name="Selker E.U."/>
            <person name="Salamov A."/>
            <person name="Shapiro H."/>
            <person name="Pangilinan J."/>
            <person name="Lindquist E."/>
            <person name="Lamers C."/>
            <person name="Grigoriev I.V."/>
            <person name="Geiser D.M."/>
            <person name="Covert S.F."/>
            <person name="Temporini E."/>
            <person name="Vanetten H.D."/>
        </authorList>
    </citation>
    <scope>NUCLEOTIDE SEQUENCE [LARGE SCALE GENOMIC DNA]</scope>
    <source>
        <strain evidence="10">ATCC MYA-4622 / CBS 123669 / FGSC 9596 / NRRL 45880 / 77-13-4</strain>
    </source>
</reference>
<dbReference type="Pfam" id="PF04182">
    <property type="entry name" value="B-block_TFIIIC"/>
    <property type="match status" value="1"/>
</dbReference>
<evidence type="ECO:0000256" key="1">
    <source>
        <dbReference type="ARBA" id="ARBA00004123"/>
    </source>
</evidence>
<feature type="compositionally biased region" description="Polar residues" evidence="6">
    <location>
        <begin position="924"/>
        <end position="935"/>
    </location>
</feature>
<dbReference type="PANTHER" id="PTHR15180">
    <property type="entry name" value="GENERAL TRANSCRIPTION FACTOR 3C POLYPEPTIDE 1"/>
    <property type="match status" value="1"/>
</dbReference>
<feature type="compositionally biased region" description="Low complexity" evidence="6">
    <location>
        <begin position="59"/>
        <end position="68"/>
    </location>
</feature>
<evidence type="ECO:0000313" key="10">
    <source>
        <dbReference type="Proteomes" id="UP000005206"/>
    </source>
</evidence>
<evidence type="ECO:0000256" key="5">
    <source>
        <dbReference type="ARBA" id="ARBA00023242"/>
    </source>
</evidence>
<keyword evidence="5" id="KW-0539">Nucleus</keyword>
<evidence type="ECO:0000259" key="7">
    <source>
        <dbReference type="Pfam" id="PF04182"/>
    </source>
</evidence>
<feature type="region of interest" description="Disordered" evidence="6">
    <location>
        <begin position="1203"/>
        <end position="1243"/>
    </location>
</feature>
<evidence type="ECO:0000256" key="3">
    <source>
        <dbReference type="ARBA" id="ARBA00023125"/>
    </source>
</evidence>
<feature type="compositionally biased region" description="Polar residues" evidence="6">
    <location>
        <begin position="1026"/>
        <end position="1036"/>
    </location>
</feature>
<evidence type="ECO:0000256" key="6">
    <source>
        <dbReference type="SAM" id="MobiDB-lite"/>
    </source>
</evidence>
<proteinExistence type="predicted"/>
<keyword evidence="10" id="KW-1185">Reference proteome</keyword>
<dbReference type="Pfam" id="PF20222">
    <property type="entry name" value="DUF6581"/>
    <property type="match status" value="1"/>
</dbReference>
<protein>
    <submittedName>
        <fullName evidence="9">Uncharacterized protein</fullName>
    </submittedName>
</protein>